<dbReference type="Gene3D" id="1.10.630.10">
    <property type="entry name" value="Cytochrome P450"/>
    <property type="match status" value="1"/>
</dbReference>
<dbReference type="EMBL" id="KV417664">
    <property type="protein sequence ID" value="KZP11350.1"/>
    <property type="molecule type" value="Genomic_DNA"/>
</dbReference>
<dbReference type="GO" id="GO:0016705">
    <property type="term" value="F:oxidoreductase activity, acting on paired donors, with incorporation or reduction of molecular oxygen"/>
    <property type="evidence" value="ECO:0007669"/>
    <property type="project" value="InterPro"/>
</dbReference>
<evidence type="ECO:0000313" key="2">
    <source>
        <dbReference type="EMBL" id="KZP11350.1"/>
    </source>
</evidence>
<name>A0A166A8J1_9AGAM</name>
<organism evidence="2">
    <name type="scientific">Athelia psychrophila</name>
    <dbReference type="NCBI Taxonomy" id="1759441"/>
    <lineage>
        <taxon>Eukaryota</taxon>
        <taxon>Fungi</taxon>
        <taxon>Dikarya</taxon>
        <taxon>Basidiomycota</taxon>
        <taxon>Agaricomycotina</taxon>
        <taxon>Agaricomycetes</taxon>
        <taxon>Agaricomycetidae</taxon>
        <taxon>Atheliales</taxon>
        <taxon>Atheliaceae</taxon>
        <taxon>Athelia</taxon>
    </lineage>
</organism>
<proteinExistence type="predicted"/>
<dbReference type="GO" id="GO:0005506">
    <property type="term" value="F:iron ion binding"/>
    <property type="evidence" value="ECO:0007669"/>
    <property type="project" value="InterPro"/>
</dbReference>
<gene>
    <name evidence="2" type="ORF">FIBSPDRAFT_962349</name>
</gene>
<dbReference type="STRING" id="436010.A0A166A8J1"/>
<dbReference type="AlphaFoldDB" id="A0A166A8J1"/>
<feature type="compositionally biased region" description="Low complexity" evidence="1">
    <location>
        <begin position="250"/>
        <end position="265"/>
    </location>
</feature>
<dbReference type="GO" id="GO:0004497">
    <property type="term" value="F:monooxygenase activity"/>
    <property type="evidence" value="ECO:0007669"/>
    <property type="project" value="InterPro"/>
</dbReference>
<dbReference type="GO" id="GO:0020037">
    <property type="term" value="F:heme binding"/>
    <property type="evidence" value="ECO:0007669"/>
    <property type="project" value="InterPro"/>
</dbReference>
<sequence length="352" mass="39334">MLQFQIPSFVIFNNIVRFVLYILAIIKPLFSPLTPPYPTSGSSGMSRVYSSVRPSRRPVPRVGPDKVVFKDASSTKNVYSVHLFCKTAVYKGIQRSNDDNAMSTLVHAPHAMRNMIYAHYYAYNHLALFQPEIGDFTHGLVKACIDPRQRDASPFAPAVGQVLCLREYARSRHRFRGHATDEMSRSPDTVAKLQAEPDASMPEPLAIPDIRTLQHLPYLSPLIQDGLRVHGAVPSLPERVIPSPPPKAVSPTSPSTSWTTHSHPAPSSPPRLAPCTRDHTAFLPLLTFLPDRWLSVIEDQLAQMQAHFIPFCMGSWIWGNGARDDDDASPGPLRSMRRKGQMRRVWTRGIAS</sequence>
<feature type="region of interest" description="Disordered" evidence="1">
    <location>
        <begin position="238"/>
        <end position="273"/>
    </location>
</feature>
<evidence type="ECO:0000256" key="1">
    <source>
        <dbReference type="SAM" id="MobiDB-lite"/>
    </source>
</evidence>
<accession>A0A166A8J1</accession>
<dbReference type="InterPro" id="IPR036396">
    <property type="entry name" value="Cyt_P450_sf"/>
</dbReference>
<dbReference type="OrthoDB" id="1844152at2759"/>
<dbReference type="SUPFAM" id="SSF48264">
    <property type="entry name" value="Cytochrome P450"/>
    <property type="match status" value="1"/>
</dbReference>
<reference evidence="2" key="1">
    <citation type="journal article" date="2016" name="Mol. Biol. Evol.">
        <title>Comparative Genomics of Early-Diverging Mushroom-Forming Fungi Provides Insights into the Origins of Lignocellulose Decay Capabilities.</title>
        <authorList>
            <person name="Nagy L.G."/>
            <person name="Riley R."/>
            <person name="Tritt A."/>
            <person name="Adam C."/>
            <person name="Daum C."/>
            <person name="Floudas D."/>
            <person name="Sun H."/>
            <person name="Yadav J.S."/>
            <person name="Pangilinan J."/>
            <person name="Larsson K.H."/>
            <person name="Matsuura K."/>
            <person name="Barry K."/>
            <person name="Labutti K."/>
            <person name="Kuo R."/>
            <person name="Ohm R.A."/>
            <person name="Bhattacharya S.S."/>
            <person name="Shirouzu T."/>
            <person name="Yoshinaga Y."/>
            <person name="Martin F.M."/>
            <person name="Grigoriev I.V."/>
            <person name="Hibbett D.S."/>
        </authorList>
    </citation>
    <scope>NUCLEOTIDE SEQUENCE [LARGE SCALE GENOMIC DNA]</scope>
    <source>
        <strain evidence="2">CBS 109695</strain>
    </source>
</reference>
<protein>
    <submittedName>
        <fullName evidence="2">Uncharacterized protein</fullName>
    </submittedName>
</protein>